<keyword evidence="2" id="KW-1185">Reference proteome</keyword>
<comment type="caution">
    <text evidence="1">The sequence shown here is derived from an EMBL/GenBank/DDBJ whole genome shotgun (WGS) entry which is preliminary data.</text>
</comment>
<gene>
    <name evidence="1" type="ORF">QBC33DRAFT_561164</name>
</gene>
<name>A0AAJ0BW57_9PEZI</name>
<proteinExistence type="predicted"/>
<accession>A0AAJ0BW57</accession>
<reference evidence="1" key="1">
    <citation type="submission" date="2023-06" db="EMBL/GenBank/DDBJ databases">
        <title>Genome-scale phylogeny and comparative genomics of the fungal order Sordariales.</title>
        <authorList>
            <consortium name="Lawrence Berkeley National Laboratory"/>
            <person name="Hensen N."/>
            <person name="Bonometti L."/>
            <person name="Westerberg I."/>
            <person name="Brannstrom I.O."/>
            <person name="Guillou S."/>
            <person name="Cros-Aarteil S."/>
            <person name="Calhoun S."/>
            <person name="Haridas S."/>
            <person name="Kuo A."/>
            <person name="Mondo S."/>
            <person name="Pangilinan J."/>
            <person name="Riley R."/>
            <person name="Labutti K."/>
            <person name="Andreopoulos B."/>
            <person name="Lipzen A."/>
            <person name="Chen C."/>
            <person name="Yanf M."/>
            <person name="Daum C."/>
            <person name="Ng V."/>
            <person name="Clum A."/>
            <person name="Steindorff A."/>
            <person name="Ohm R."/>
            <person name="Martin F."/>
            <person name="Silar P."/>
            <person name="Natvig D."/>
            <person name="Lalanne C."/>
            <person name="Gautier V."/>
            <person name="Ament-Velasquez S.L."/>
            <person name="Kruys A."/>
            <person name="Hutchinson M.I."/>
            <person name="Powell A.J."/>
            <person name="Barry K."/>
            <person name="Miller A.N."/>
            <person name="Grigoriev I.V."/>
            <person name="Debuchy R."/>
            <person name="Gladieux P."/>
            <person name="Thoren M.H."/>
            <person name="Johannesson H."/>
        </authorList>
    </citation>
    <scope>NUCLEOTIDE SEQUENCE</scope>
    <source>
        <strain evidence="1">8032-3</strain>
    </source>
</reference>
<protein>
    <submittedName>
        <fullName evidence="1">Uncharacterized protein</fullName>
    </submittedName>
</protein>
<organism evidence="1 2">
    <name type="scientific">Phialemonium atrogriseum</name>
    <dbReference type="NCBI Taxonomy" id="1093897"/>
    <lineage>
        <taxon>Eukaryota</taxon>
        <taxon>Fungi</taxon>
        <taxon>Dikarya</taxon>
        <taxon>Ascomycota</taxon>
        <taxon>Pezizomycotina</taxon>
        <taxon>Sordariomycetes</taxon>
        <taxon>Sordariomycetidae</taxon>
        <taxon>Cephalothecales</taxon>
        <taxon>Cephalothecaceae</taxon>
        <taxon>Phialemonium</taxon>
    </lineage>
</organism>
<dbReference type="EMBL" id="MU839016">
    <property type="protein sequence ID" value="KAK1765346.1"/>
    <property type="molecule type" value="Genomic_DNA"/>
</dbReference>
<dbReference type="RefSeq" id="XP_060281559.1">
    <property type="nucleotide sequence ID" value="XM_060430111.1"/>
</dbReference>
<dbReference type="GeneID" id="85313298"/>
<evidence type="ECO:0000313" key="1">
    <source>
        <dbReference type="EMBL" id="KAK1765346.1"/>
    </source>
</evidence>
<sequence length="278" mass="31034">MASSVSSASLKEDAEYGKLDFDQFALANWDYSRSVSEDKQQWEELVPQFLALTPLQRLPYRVLASSYPTPAATPDRVARVLAPHQTTWERNLAASNSGSYSPVLLRTCYAPELEEAYRLLAEQCEIGRGFGVEPDMVLDNPARYNFGSHRDAWKNILICIPTLPDTLCGSVEEDFEWYGAVLEEGRGVDVEDDSAWLEHASDLFTMLVYVVDDEAVREGLVKMKWLDAHGRCIWENRIPPNRLAPFRGGLMGGTSPGEAVETFSRGENAGARNAVLRP</sequence>
<dbReference type="Proteomes" id="UP001244011">
    <property type="component" value="Unassembled WGS sequence"/>
</dbReference>
<dbReference type="AlphaFoldDB" id="A0AAJ0BW57"/>
<evidence type="ECO:0000313" key="2">
    <source>
        <dbReference type="Proteomes" id="UP001244011"/>
    </source>
</evidence>